<organism evidence="2 3">
    <name type="scientific">Aureobasidium pullulans</name>
    <name type="common">Black yeast</name>
    <name type="synonym">Pullularia pullulans</name>
    <dbReference type="NCBI Taxonomy" id="5580"/>
    <lineage>
        <taxon>Eukaryota</taxon>
        <taxon>Fungi</taxon>
        <taxon>Dikarya</taxon>
        <taxon>Ascomycota</taxon>
        <taxon>Pezizomycotina</taxon>
        <taxon>Dothideomycetes</taxon>
        <taxon>Dothideomycetidae</taxon>
        <taxon>Dothideales</taxon>
        <taxon>Saccotheciaceae</taxon>
        <taxon>Aureobasidium</taxon>
    </lineage>
</organism>
<dbReference type="EMBL" id="JASGXD010000008">
    <property type="protein sequence ID" value="KAK6004186.1"/>
    <property type="molecule type" value="Genomic_DNA"/>
</dbReference>
<reference evidence="2 3" key="1">
    <citation type="submission" date="2023-11" db="EMBL/GenBank/DDBJ databases">
        <title>Draft genome sequence and annotation of the polyextremotolerant black yeast-like fungus Aureobasidium pullulans NRRL 62042.</title>
        <authorList>
            <person name="Dielentheis-Frenken M.R.E."/>
            <person name="Wibberg D."/>
            <person name="Blank L.M."/>
            <person name="Tiso T."/>
        </authorList>
    </citation>
    <scope>NUCLEOTIDE SEQUENCE [LARGE SCALE GENOMIC DNA]</scope>
    <source>
        <strain evidence="2 3">NRRL 62042</strain>
    </source>
</reference>
<keyword evidence="3" id="KW-1185">Reference proteome</keyword>
<evidence type="ECO:0000313" key="3">
    <source>
        <dbReference type="Proteomes" id="UP001341245"/>
    </source>
</evidence>
<protein>
    <submittedName>
        <fullName evidence="2">Uncharacterized protein</fullName>
    </submittedName>
</protein>
<sequence length="133" mass="14711">MLETRETAHDPGISKSAESDHATSESIKTSPPNPVHDNLLHLSVSRQSHCPVLKAQTNNQPPGARPEPDISSSRSPSTIILSSADSKLPELRSGAKRKLTDFELHEQESKSVKQEENQQDVIELEETQQETHD</sequence>
<feature type="region of interest" description="Disordered" evidence="1">
    <location>
        <begin position="1"/>
        <end position="133"/>
    </location>
</feature>
<name>A0ABR0TIA6_AURPU</name>
<dbReference type="Proteomes" id="UP001341245">
    <property type="component" value="Unassembled WGS sequence"/>
</dbReference>
<feature type="compositionally biased region" description="Acidic residues" evidence="1">
    <location>
        <begin position="122"/>
        <end position="133"/>
    </location>
</feature>
<proteinExistence type="predicted"/>
<evidence type="ECO:0000256" key="1">
    <source>
        <dbReference type="SAM" id="MobiDB-lite"/>
    </source>
</evidence>
<comment type="caution">
    <text evidence="2">The sequence shown here is derived from an EMBL/GenBank/DDBJ whole genome shotgun (WGS) entry which is preliminary data.</text>
</comment>
<feature type="compositionally biased region" description="Basic and acidic residues" evidence="1">
    <location>
        <begin position="98"/>
        <end position="116"/>
    </location>
</feature>
<feature type="compositionally biased region" description="Low complexity" evidence="1">
    <location>
        <begin position="70"/>
        <end position="83"/>
    </location>
</feature>
<accession>A0ABR0TIA6</accession>
<gene>
    <name evidence="2" type="ORF">QM012_009036</name>
</gene>
<evidence type="ECO:0000313" key="2">
    <source>
        <dbReference type="EMBL" id="KAK6004186.1"/>
    </source>
</evidence>